<reference evidence="2 3" key="1">
    <citation type="submission" date="2024-09" db="EMBL/GenBank/DDBJ databases">
        <title>Itraconazole resistance in Madurella fahalii resulting from another homologue of gene encoding cytochrome P450 14-alpha sterol demethylase (CYP51).</title>
        <authorList>
            <person name="Yoshioka I."/>
            <person name="Fahal A.H."/>
            <person name="Kaneko S."/>
            <person name="Yaguchi T."/>
        </authorList>
    </citation>
    <scope>NUCLEOTIDE SEQUENCE [LARGE SCALE GENOMIC DNA]</scope>
    <source>
        <strain evidence="2 3">IFM 68171</strain>
    </source>
</reference>
<proteinExistence type="predicted"/>
<organism evidence="2 3">
    <name type="scientific">Madurella fahalii</name>
    <dbReference type="NCBI Taxonomy" id="1157608"/>
    <lineage>
        <taxon>Eukaryota</taxon>
        <taxon>Fungi</taxon>
        <taxon>Dikarya</taxon>
        <taxon>Ascomycota</taxon>
        <taxon>Pezizomycotina</taxon>
        <taxon>Sordariomycetes</taxon>
        <taxon>Sordariomycetidae</taxon>
        <taxon>Sordariales</taxon>
        <taxon>Sordariales incertae sedis</taxon>
        <taxon>Madurella</taxon>
    </lineage>
</organism>
<evidence type="ECO:0008006" key="4">
    <source>
        <dbReference type="Google" id="ProtNLM"/>
    </source>
</evidence>
<dbReference type="Proteomes" id="UP001628179">
    <property type="component" value="Unassembled WGS sequence"/>
</dbReference>
<protein>
    <recommendedName>
        <fullName evidence="4">FR47-like domain-containing protein</fullName>
    </recommendedName>
</protein>
<dbReference type="PANTHER" id="PTHR20958">
    <property type="entry name" value="GLYCINE N-ACYLTRANSFERASE-LIKE PROTEIN"/>
    <property type="match status" value="1"/>
</dbReference>
<comment type="caution">
    <text evidence="2">The sequence shown here is derived from an EMBL/GenBank/DDBJ whole genome shotgun (WGS) entry which is preliminary data.</text>
</comment>
<dbReference type="EMBL" id="BAAFSV010000001">
    <property type="protein sequence ID" value="GAB1310443.1"/>
    <property type="molecule type" value="Genomic_DNA"/>
</dbReference>
<dbReference type="Gene3D" id="3.40.630.30">
    <property type="match status" value="1"/>
</dbReference>
<gene>
    <name evidence="2" type="ORF">MFIFM68171_00653</name>
</gene>
<evidence type="ECO:0000256" key="1">
    <source>
        <dbReference type="SAM" id="MobiDB-lite"/>
    </source>
</evidence>
<evidence type="ECO:0000313" key="3">
    <source>
        <dbReference type="Proteomes" id="UP001628179"/>
    </source>
</evidence>
<dbReference type="PANTHER" id="PTHR20958:SF6">
    <property type="entry name" value="GLYCINE N-ACYLTRANSFERASE-LIKE PROTEIN"/>
    <property type="match status" value="1"/>
</dbReference>
<accession>A0ABQ0FY83</accession>
<dbReference type="RefSeq" id="XP_070912176.1">
    <property type="nucleotide sequence ID" value="XM_071056075.1"/>
</dbReference>
<dbReference type="InterPro" id="IPR053225">
    <property type="entry name" value="Acyl-CoA_N-acyltransferase"/>
</dbReference>
<dbReference type="InterPro" id="IPR016181">
    <property type="entry name" value="Acyl_CoA_acyltransferase"/>
</dbReference>
<dbReference type="SUPFAM" id="SSF55729">
    <property type="entry name" value="Acyl-CoA N-acyltransferases (Nat)"/>
    <property type="match status" value="1"/>
</dbReference>
<keyword evidence="3" id="KW-1185">Reference proteome</keyword>
<name>A0ABQ0FY83_9PEZI</name>
<dbReference type="GeneID" id="98171398"/>
<evidence type="ECO:0000313" key="2">
    <source>
        <dbReference type="EMBL" id="GAB1310443.1"/>
    </source>
</evidence>
<feature type="region of interest" description="Disordered" evidence="1">
    <location>
        <begin position="63"/>
        <end position="88"/>
    </location>
</feature>
<sequence>MTPATQPPKILLTDTPNPPDPLLSLLHSHLPYSLPVLRRLQFARNFPGGATPHTHVLHARYSIASSPSSSPSARNSQPQSESQIAQDQDEQAFAAAYVDLSRAPETQCWVYSMLEDGSHVGHGGGGGGDCSNCLEGEKERCREEEAEAAAIDLVLVVLRRVRAIAIAGADSKIVLVGSLHEGVRQGLLARGVVMHKTPNVPVECDWEFCDKWLFRAEELPLLAHGELPLPGMRWDQVRKEDVGLVLSRTSIARQEATLLMLPSISVRLADGTPVAWGFMGLDGSLVTLHVEEPYRQLGLAKAVACKLMRENLEDYGDDGWGAADVFVLNHKSQALCKSIGGKLGWTISWAMLDLYSVGGPM</sequence>